<comment type="caution">
    <text evidence="4">The sequence shown here is derived from an EMBL/GenBank/DDBJ whole genome shotgun (WGS) entry which is preliminary data.</text>
</comment>
<sequence length="101" mass="11052">MDIQKLMEQARQMQDNLGKIEEELNATEYEGKAGGNGVKVVVNGRNEVQSVEIADDLMSVDNKEMLQDLILIAVNEAVEKAFQDRESKLGSATSGLNLPGM</sequence>
<dbReference type="HAMAP" id="MF_00274">
    <property type="entry name" value="DNA_YbaB_EbfC"/>
    <property type="match status" value="1"/>
</dbReference>
<evidence type="ECO:0000313" key="5">
    <source>
        <dbReference type="Proteomes" id="UP000284731"/>
    </source>
</evidence>
<dbReference type="SUPFAM" id="SSF82607">
    <property type="entry name" value="YbaB-like"/>
    <property type="match status" value="1"/>
</dbReference>
<dbReference type="Proteomes" id="UP000284731">
    <property type="component" value="Unassembled WGS sequence"/>
</dbReference>
<dbReference type="PIRSF" id="PIRSF004555">
    <property type="entry name" value="UCP004555"/>
    <property type="match status" value="1"/>
</dbReference>
<evidence type="ECO:0000256" key="1">
    <source>
        <dbReference type="ARBA" id="ARBA00023125"/>
    </source>
</evidence>
<evidence type="ECO:0000256" key="3">
    <source>
        <dbReference type="SAM" id="Coils"/>
    </source>
</evidence>
<protein>
    <recommendedName>
        <fullName evidence="2">Nucleoid-associated protein DWX20_00695</fullName>
    </recommendedName>
</protein>
<dbReference type="Gene3D" id="3.30.1310.10">
    <property type="entry name" value="Nucleoid-associated protein YbaB-like domain"/>
    <property type="match status" value="1"/>
</dbReference>
<keyword evidence="1 2" id="KW-0238">DNA-binding</keyword>
<feature type="coiled-coil region" evidence="3">
    <location>
        <begin position="3"/>
        <end position="30"/>
    </location>
</feature>
<dbReference type="EMBL" id="QRWX01000001">
    <property type="protein sequence ID" value="RGT57601.1"/>
    <property type="molecule type" value="Genomic_DNA"/>
</dbReference>
<keyword evidence="3" id="KW-0175">Coiled coil</keyword>
<evidence type="ECO:0000313" key="4">
    <source>
        <dbReference type="EMBL" id="RGT57601.1"/>
    </source>
</evidence>
<dbReference type="AlphaFoldDB" id="A0A412PHH1"/>
<evidence type="ECO:0000256" key="2">
    <source>
        <dbReference type="HAMAP-Rule" id="MF_00274"/>
    </source>
</evidence>
<dbReference type="GeneID" id="89618742"/>
<gene>
    <name evidence="4" type="ORF">DWX20_00695</name>
</gene>
<comment type="subcellular location">
    <subcellularLocation>
        <location evidence="2">Cytoplasm</location>
        <location evidence="2">Nucleoid</location>
    </subcellularLocation>
</comment>
<dbReference type="GO" id="GO:0043590">
    <property type="term" value="C:bacterial nucleoid"/>
    <property type="evidence" value="ECO:0007669"/>
    <property type="project" value="UniProtKB-UniRule"/>
</dbReference>
<dbReference type="Pfam" id="PF02575">
    <property type="entry name" value="YbaB_DNA_bd"/>
    <property type="match status" value="1"/>
</dbReference>
<dbReference type="RefSeq" id="WP_028077388.1">
    <property type="nucleotide sequence ID" value="NZ_AP028934.1"/>
</dbReference>
<comment type="similarity">
    <text evidence="2">Belongs to the YbaB/EbfC family.</text>
</comment>
<dbReference type="PANTHER" id="PTHR33449">
    <property type="entry name" value="NUCLEOID-ASSOCIATED PROTEIN YBAB"/>
    <property type="match status" value="1"/>
</dbReference>
<organism evidence="4 5">
    <name type="scientific">Solobacterium moorei</name>
    <dbReference type="NCBI Taxonomy" id="102148"/>
    <lineage>
        <taxon>Bacteria</taxon>
        <taxon>Bacillati</taxon>
        <taxon>Bacillota</taxon>
        <taxon>Erysipelotrichia</taxon>
        <taxon>Erysipelotrichales</taxon>
        <taxon>Erysipelotrichaceae</taxon>
        <taxon>Solobacterium</taxon>
    </lineage>
</organism>
<dbReference type="InterPro" id="IPR036894">
    <property type="entry name" value="YbaB-like_sf"/>
</dbReference>
<dbReference type="GO" id="GO:0005829">
    <property type="term" value="C:cytosol"/>
    <property type="evidence" value="ECO:0007669"/>
    <property type="project" value="TreeGrafter"/>
</dbReference>
<dbReference type="NCBIfam" id="TIGR00103">
    <property type="entry name" value="DNA_YbaB_EbfC"/>
    <property type="match status" value="1"/>
</dbReference>
<dbReference type="InterPro" id="IPR004401">
    <property type="entry name" value="YbaB/EbfC"/>
</dbReference>
<comment type="function">
    <text evidence="2">Binds to DNA and alters its conformation. May be involved in regulation of gene expression, nucleoid organization and DNA protection.</text>
</comment>
<reference evidence="4 5" key="1">
    <citation type="submission" date="2018-08" db="EMBL/GenBank/DDBJ databases">
        <title>A genome reference for cultivated species of the human gut microbiota.</title>
        <authorList>
            <person name="Zou Y."/>
            <person name="Xue W."/>
            <person name="Luo G."/>
        </authorList>
    </citation>
    <scope>NUCLEOTIDE SEQUENCE [LARGE SCALE GENOMIC DNA]</scope>
    <source>
        <strain evidence="4 5">AF18-46</strain>
    </source>
</reference>
<comment type="subunit">
    <text evidence="2">Homodimer.</text>
</comment>
<dbReference type="PANTHER" id="PTHR33449:SF1">
    <property type="entry name" value="NUCLEOID-ASSOCIATED PROTEIN YBAB"/>
    <property type="match status" value="1"/>
</dbReference>
<accession>A0A412PHH1</accession>
<proteinExistence type="inferred from homology"/>
<dbReference type="GO" id="GO:0003677">
    <property type="term" value="F:DNA binding"/>
    <property type="evidence" value="ECO:0007669"/>
    <property type="project" value="UniProtKB-UniRule"/>
</dbReference>
<keyword evidence="2" id="KW-0963">Cytoplasm</keyword>
<name>A0A412PHH1_9FIRM</name>